<evidence type="ECO:0000259" key="3">
    <source>
        <dbReference type="SMART" id="SM00635"/>
    </source>
</evidence>
<dbReference type="SUPFAM" id="SSF49373">
    <property type="entry name" value="Invasin/intimin cell-adhesion fragments"/>
    <property type="match status" value="3"/>
</dbReference>
<reference evidence="4" key="1">
    <citation type="submission" date="2022-08" db="EMBL/GenBank/DDBJ databases">
        <title>Draft genome sequencing of Roseisolibacter agri AW1220.</title>
        <authorList>
            <person name="Tobiishi Y."/>
            <person name="Tonouchi A."/>
        </authorList>
    </citation>
    <scope>NUCLEOTIDE SEQUENCE</scope>
    <source>
        <strain evidence="4">AW1220</strain>
    </source>
</reference>
<keyword evidence="5" id="KW-1185">Reference proteome</keyword>
<keyword evidence="2" id="KW-0677">Repeat</keyword>
<dbReference type="Pfam" id="PF25390">
    <property type="entry name" value="WD40_RLD"/>
    <property type="match status" value="1"/>
</dbReference>
<dbReference type="PANTHER" id="PTHR45982">
    <property type="entry name" value="REGULATOR OF CHROMOSOME CONDENSATION"/>
    <property type="match status" value="1"/>
</dbReference>
<dbReference type="InterPro" id="IPR000408">
    <property type="entry name" value="Reg_chr_condens"/>
</dbReference>
<dbReference type="InterPro" id="IPR051553">
    <property type="entry name" value="Ran_GTPase-activating"/>
</dbReference>
<dbReference type="PANTHER" id="PTHR45982:SF1">
    <property type="entry name" value="REGULATOR OF CHROMOSOME CONDENSATION"/>
    <property type="match status" value="1"/>
</dbReference>
<name>A0AA37VFC5_9BACT</name>
<gene>
    <name evidence="4" type="ORF">rosag_31670</name>
</gene>
<dbReference type="PROSITE" id="PS50012">
    <property type="entry name" value="RCC1_3"/>
    <property type="match status" value="6"/>
</dbReference>
<dbReference type="PRINTS" id="PR00633">
    <property type="entry name" value="RCCNDNSATION"/>
</dbReference>
<feature type="domain" description="BIG2" evidence="3">
    <location>
        <begin position="270"/>
        <end position="350"/>
    </location>
</feature>
<organism evidence="4 5">
    <name type="scientific">Roseisolibacter agri</name>
    <dbReference type="NCBI Taxonomy" id="2014610"/>
    <lineage>
        <taxon>Bacteria</taxon>
        <taxon>Pseudomonadati</taxon>
        <taxon>Gemmatimonadota</taxon>
        <taxon>Gemmatimonadia</taxon>
        <taxon>Gemmatimonadales</taxon>
        <taxon>Gemmatimonadaceae</taxon>
        <taxon>Roseisolibacter</taxon>
    </lineage>
</organism>
<evidence type="ECO:0000256" key="2">
    <source>
        <dbReference type="ARBA" id="ARBA00022737"/>
    </source>
</evidence>
<comment type="caution">
    <text evidence="4">The sequence shown here is derived from an EMBL/GenBank/DDBJ whole genome shotgun (WGS) entry which is preliminary data.</text>
</comment>
<evidence type="ECO:0000256" key="1">
    <source>
        <dbReference type="ARBA" id="ARBA00022658"/>
    </source>
</evidence>
<dbReference type="InterPro" id="IPR008964">
    <property type="entry name" value="Invasin/intimin_cell_adhesion"/>
</dbReference>
<dbReference type="Pfam" id="PF13540">
    <property type="entry name" value="RCC1_2"/>
    <property type="match status" value="1"/>
</dbReference>
<evidence type="ECO:0000313" key="5">
    <source>
        <dbReference type="Proteomes" id="UP001161325"/>
    </source>
</evidence>
<dbReference type="AlphaFoldDB" id="A0AA37VFC5"/>
<dbReference type="EMBL" id="BRXS01000005">
    <property type="protein sequence ID" value="GLC26654.1"/>
    <property type="molecule type" value="Genomic_DNA"/>
</dbReference>
<evidence type="ECO:0000313" key="4">
    <source>
        <dbReference type="EMBL" id="GLC26654.1"/>
    </source>
</evidence>
<dbReference type="GO" id="GO:0005737">
    <property type="term" value="C:cytoplasm"/>
    <property type="evidence" value="ECO:0007669"/>
    <property type="project" value="TreeGrafter"/>
</dbReference>
<keyword evidence="1" id="KW-0344">Guanine-nucleotide releasing factor</keyword>
<proteinExistence type="predicted"/>
<dbReference type="Gene3D" id="2.60.40.1080">
    <property type="match status" value="3"/>
</dbReference>
<dbReference type="SUPFAM" id="SSF50985">
    <property type="entry name" value="RCC1/BLIP-II"/>
    <property type="match status" value="2"/>
</dbReference>
<dbReference type="Proteomes" id="UP001161325">
    <property type="component" value="Unassembled WGS sequence"/>
</dbReference>
<dbReference type="InterPro" id="IPR003343">
    <property type="entry name" value="Big_2"/>
</dbReference>
<feature type="domain" description="BIG2" evidence="3">
    <location>
        <begin position="186"/>
        <end position="266"/>
    </location>
</feature>
<sequence>MAPPPRKSYRGLTRTFELSHSCVSGPMLCRRTRPSSRRGILPAAAPPLGPLLAALTVLAACGERDGPSVFNPDGGVSAGVSEVVVEPKVDTLLARDSLQATDFGRLKATVIGFSGGVIGSARIEWTTSDTTIVTVDASGVVRPRRIGSATVTATSGNKAGHATIVVTWAAQRLTITSPTRPVGTTGAATVDTILVRNPIVAQDTRLLRARAIDARGDTLTGVRYTWSSSNAAVATVDSAGVVRARGVGSATITAQGADLTASRTVLVASVVREVRITAPATQALTDDTLRLTARALGHDGQPVADPRVTWTSSDPQTATIDSLGLARFLRAGTVRFTATSHFASGSTGAAPNAPDVVVQPRAYLQVDAGLDHTCSVITLGRVYCWGRRAEGQLGTASQDTTCFDGVSTAVPCSFVPKRATTDLAFARVVAGDLTTCAIAVTGRAYCWGTGSAGQLGNGSTANSPTPTLVTSALTFDTTAGSLSVGGQHACAITAGTRVVYCWGSDSTGQLGTQTVRVSSTTPIPPDLPTLPVETNPARWVSAGARQTCAIGARGQAFCWGSNTTGALGIGNLQSRELPTLIASTLAFTSIAAPAVVGGHTCALTTDGRALCWGANNAGQIGVDTSGGPLPTPQFVFGSARFSAIGVGRDFTCALGASDNEIYCWGANDLGQLGLEPAGPGTGHARPKIVNTPVALGPDGRVLDLPRVTFVGLTVGNRHACGLASDGTLYCWGSETFGPLGSPLQARIQPRPVRVVRPL</sequence>
<protein>
    <recommendedName>
        <fullName evidence="3">BIG2 domain-containing protein</fullName>
    </recommendedName>
</protein>
<accession>A0AA37VFC5</accession>
<dbReference type="InterPro" id="IPR058923">
    <property type="entry name" value="RCC1-like_dom"/>
</dbReference>
<dbReference type="Pfam" id="PF02368">
    <property type="entry name" value="Big_2"/>
    <property type="match status" value="2"/>
</dbReference>
<dbReference type="InterPro" id="IPR009091">
    <property type="entry name" value="RCC1/BLIP-II"/>
</dbReference>
<dbReference type="GO" id="GO:0005085">
    <property type="term" value="F:guanyl-nucleotide exchange factor activity"/>
    <property type="evidence" value="ECO:0007669"/>
    <property type="project" value="TreeGrafter"/>
</dbReference>
<dbReference type="SMART" id="SM00635">
    <property type="entry name" value="BID_2"/>
    <property type="match status" value="3"/>
</dbReference>
<feature type="domain" description="BIG2" evidence="3">
    <location>
        <begin position="79"/>
        <end position="165"/>
    </location>
</feature>
<dbReference type="Gene3D" id="2.130.10.30">
    <property type="entry name" value="Regulator of chromosome condensation 1/beta-lactamase-inhibitor protein II"/>
    <property type="match status" value="2"/>
</dbReference>
<dbReference type="Pfam" id="PF26182">
    <property type="entry name" value="Ig_NUP210_5th"/>
    <property type="match status" value="1"/>
</dbReference>